<reference evidence="2 3" key="1">
    <citation type="submission" date="2019-02" db="EMBL/GenBank/DDBJ databases">
        <title>Deep-cultivation of Planctomycetes and their phenomic and genomic characterization uncovers novel biology.</title>
        <authorList>
            <person name="Wiegand S."/>
            <person name="Jogler M."/>
            <person name="Boedeker C."/>
            <person name="Pinto D."/>
            <person name="Vollmers J."/>
            <person name="Rivas-Marin E."/>
            <person name="Kohn T."/>
            <person name="Peeters S.H."/>
            <person name="Heuer A."/>
            <person name="Rast P."/>
            <person name="Oberbeckmann S."/>
            <person name="Bunk B."/>
            <person name="Jeske O."/>
            <person name="Meyerdierks A."/>
            <person name="Storesund J.E."/>
            <person name="Kallscheuer N."/>
            <person name="Luecker S."/>
            <person name="Lage O.M."/>
            <person name="Pohl T."/>
            <person name="Merkel B.J."/>
            <person name="Hornburger P."/>
            <person name="Mueller R.-W."/>
            <person name="Bruemmer F."/>
            <person name="Labrenz M."/>
            <person name="Spormann A.M."/>
            <person name="Op den Camp H."/>
            <person name="Overmann J."/>
            <person name="Amann R."/>
            <person name="Jetten M.S.M."/>
            <person name="Mascher T."/>
            <person name="Medema M.H."/>
            <person name="Devos D.P."/>
            <person name="Kaster A.-K."/>
            <person name="Ovreas L."/>
            <person name="Rohde M."/>
            <person name="Galperin M.Y."/>
            <person name="Jogler C."/>
        </authorList>
    </citation>
    <scope>NUCLEOTIDE SEQUENCE [LARGE SCALE GENOMIC DNA]</scope>
    <source>
        <strain evidence="2 3">Pla133</strain>
    </source>
</reference>
<dbReference type="Proteomes" id="UP000316921">
    <property type="component" value="Chromosome"/>
</dbReference>
<dbReference type="InterPro" id="IPR011047">
    <property type="entry name" value="Quinoprotein_ADH-like_sf"/>
</dbReference>
<gene>
    <name evidence="2" type="ORF">Pla133_23750</name>
</gene>
<evidence type="ECO:0000313" key="3">
    <source>
        <dbReference type="Proteomes" id="UP000316921"/>
    </source>
</evidence>
<dbReference type="AlphaFoldDB" id="A0A518BJZ0"/>
<feature type="domain" description="PatA-like N-terminal" evidence="1">
    <location>
        <begin position="4"/>
        <end position="155"/>
    </location>
</feature>
<keyword evidence="3" id="KW-1185">Reference proteome</keyword>
<evidence type="ECO:0000259" key="1">
    <source>
        <dbReference type="Pfam" id="PF14332"/>
    </source>
</evidence>
<dbReference type="SUPFAM" id="SSF50998">
    <property type="entry name" value="Quinoprotein alcohol dehydrogenase-like"/>
    <property type="match status" value="1"/>
</dbReference>
<organism evidence="2 3">
    <name type="scientific">Engelhardtia mirabilis</name>
    <dbReference type="NCBI Taxonomy" id="2528011"/>
    <lineage>
        <taxon>Bacteria</taxon>
        <taxon>Pseudomonadati</taxon>
        <taxon>Planctomycetota</taxon>
        <taxon>Planctomycetia</taxon>
        <taxon>Planctomycetia incertae sedis</taxon>
        <taxon>Engelhardtia</taxon>
    </lineage>
</organism>
<name>A0A518BJZ0_9BACT</name>
<dbReference type="InterPro" id="IPR025497">
    <property type="entry name" value="PatA-like_N"/>
</dbReference>
<dbReference type="RefSeq" id="WP_419192397.1">
    <property type="nucleotide sequence ID" value="NZ_CP036287.1"/>
</dbReference>
<dbReference type="KEGG" id="pbap:Pla133_23750"/>
<protein>
    <recommendedName>
        <fullName evidence="1">PatA-like N-terminal domain-containing protein</fullName>
    </recommendedName>
</protein>
<sequence length="1066" mass="116583">MSFQGDVAGIGLGELLQGLARGGKDGVLTLYGDNLASAIGLKEGLLYLLESPEESDDEWRRRTDCAWANAPDPDLDLARRTAIARAERMESVYQMLEAPNLHFRFEPGPLPLPRNARLRRGAVYSLDGHSNENSPWGVGMGVESVLLEHARISDEAGGADTCQRIDVPIIVEGVDTARELHGFLAQCDGHSTIGEIADRLACPARQCLGTVSGLMKVGALRLATPGELLTLTKLELDQVRFERAANRTRGWLRKTPPGPPTASDGDRLLTLWESGQLGNVLQSLQPSTARQLVRKLDIVDPELEHQLDRWEDLARYHTGDTITRFRRGILRAAAVTSGIEVEGGAHDLVMECLRIARGFAEKQTGSRARSILRVAASTQPEAHQVRVELGARMIEHGLRAEGAAWMLEAAKALVADQDLDRASQVLGLLLKGVPEHREAQQLLTQTRGVLARAKKRKRHGLVGLSAALAISMVAFVQFHAKQERDRRFQEVTDSIENPTHALALLTEHFEHDSSDRIVALRSALEQRQKDLDRVRRDAWESKFDAIARECAKGDPLEAYALLTSLPQPPVMESGLVVPWGDPAELLAGLRIRLEKDRDAIPAGIEATAEQMQAEARLIQAAGELKVEVAGEKGPAFETFAKDVAALHASLTKRRQAREIAQAASVERDKQARQDQLLASARFFKESAQLEDAVATYEELLAGDESGELEDLLAREVDEAREQLEGRIAALAHAQAGRHQEAIDTLDKVGLDSQRTKLPWRIDSVPTGATVTMDDGSTHTTPFVLETPVGQQLQLHFALAGCEDRSLGVDRPGDVTMAMHRAPERQWSGAHRIEAVPVAVGEDHVVADRGGRLVRLGADGVARWEVDLKTLGGIGRTPQFLDQLPGHLLILTEDGDAWLCNAENGDLEGPVSIGAPVLEGPYPVLGKLAAVFDNGTYAVWEDGLEPSIYPLSSRSQAEVPRSSPYGEGTSNVVVLRSGRGLDPELDSPWSTWRVEIREKHYLVRRGGDDGVQFTIRRDGEWAFLAWESPNIFMPGGRLWVSDGAGLRAFMPEASPAPTIQIQPAEDE</sequence>
<evidence type="ECO:0000313" key="2">
    <source>
        <dbReference type="EMBL" id="QDU67296.1"/>
    </source>
</evidence>
<proteinExistence type="predicted"/>
<accession>A0A518BJZ0</accession>
<dbReference type="EMBL" id="CP036287">
    <property type="protein sequence ID" value="QDU67296.1"/>
    <property type="molecule type" value="Genomic_DNA"/>
</dbReference>
<dbReference type="Pfam" id="PF14332">
    <property type="entry name" value="DUF4388"/>
    <property type="match status" value="1"/>
</dbReference>